<dbReference type="EMBL" id="JAVDQH010000006">
    <property type="protein sequence ID" value="MDR6244044.1"/>
    <property type="molecule type" value="Genomic_DNA"/>
</dbReference>
<keyword evidence="1" id="KW-0812">Transmembrane</keyword>
<accession>A0ABU1IXR4</accession>
<comment type="caution">
    <text evidence="2">The sequence shown here is derived from an EMBL/GenBank/DDBJ whole genome shotgun (WGS) entry which is preliminary data.</text>
</comment>
<evidence type="ECO:0000313" key="2">
    <source>
        <dbReference type="EMBL" id="MDR6244044.1"/>
    </source>
</evidence>
<reference evidence="2 3" key="1">
    <citation type="submission" date="2023-07" db="EMBL/GenBank/DDBJ databases">
        <title>Genomic Encyclopedia of Type Strains, Phase IV (KMG-IV): sequencing the most valuable type-strain genomes for metagenomic binning, comparative biology and taxonomic classification.</title>
        <authorList>
            <person name="Goeker M."/>
        </authorList>
    </citation>
    <scope>NUCLEOTIDE SEQUENCE [LARGE SCALE GENOMIC DNA]</scope>
    <source>
        <strain evidence="2 3">DSM 22170</strain>
    </source>
</reference>
<keyword evidence="1" id="KW-0472">Membrane</keyword>
<evidence type="ECO:0000256" key="1">
    <source>
        <dbReference type="SAM" id="Phobius"/>
    </source>
</evidence>
<evidence type="ECO:0008006" key="4">
    <source>
        <dbReference type="Google" id="ProtNLM"/>
    </source>
</evidence>
<feature type="transmembrane region" description="Helical" evidence="1">
    <location>
        <begin position="78"/>
        <end position="99"/>
    </location>
</feature>
<feature type="transmembrane region" description="Helical" evidence="1">
    <location>
        <begin position="12"/>
        <end position="32"/>
    </location>
</feature>
<dbReference type="Proteomes" id="UP001185028">
    <property type="component" value="Unassembled WGS sequence"/>
</dbReference>
<organism evidence="2 3">
    <name type="scientific">Paenibacillus hunanensis</name>
    <dbReference type="NCBI Taxonomy" id="539262"/>
    <lineage>
        <taxon>Bacteria</taxon>
        <taxon>Bacillati</taxon>
        <taxon>Bacillota</taxon>
        <taxon>Bacilli</taxon>
        <taxon>Bacillales</taxon>
        <taxon>Paenibacillaceae</taxon>
        <taxon>Paenibacillus</taxon>
    </lineage>
</organism>
<keyword evidence="1" id="KW-1133">Transmembrane helix</keyword>
<gene>
    <name evidence="2" type="ORF">JOC58_001937</name>
</gene>
<proteinExistence type="predicted"/>
<evidence type="ECO:0000313" key="3">
    <source>
        <dbReference type="Proteomes" id="UP001185028"/>
    </source>
</evidence>
<keyword evidence="3" id="KW-1185">Reference proteome</keyword>
<name>A0ABU1IXR4_9BACL</name>
<sequence length="106" mass="12554">MTPKLYFSNHKLMKLAPIISLIIPFLTIFFPISNQIAENHYKLGLPFQFINYYGEHLPDQTYSLFTWNIFKSHVLFNLPMYILNAILVYLLIILCSIIIKKRFNNV</sequence>
<protein>
    <recommendedName>
        <fullName evidence="4">DUF4306 domain-containing protein</fullName>
    </recommendedName>
</protein>